<keyword evidence="2 7" id="KW-0328">Glycosyltransferase</keyword>
<dbReference type="InterPro" id="IPR028098">
    <property type="entry name" value="Glyco_trans_4-like_N"/>
</dbReference>
<name>A0A7K0CI70_9ACTN</name>
<dbReference type="Pfam" id="PF00534">
    <property type="entry name" value="Glycos_transf_1"/>
    <property type="match status" value="1"/>
</dbReference>
<feature type="domain" description="Glycosyltransferase subfamily 4-like N-terminal" evidence="6">
    <location>
        <begin position="13"/>
        <end position="189"/>
    </location>
</feature>
<evidence type="ECO:0000256" key="4">
    <source>
        <dbReference type="SAM" id="MobiDB-lite"/>
    </source>
</evidence>
<feature type="domain" description="Glycosyl transferase family 1" evidence="5">
    <location>
        <begin position="198"/>
        <end position="353"/>
    </location>
</feature>
<dbReference type="AlphaFoldDB" id="A0A7K0CI70"/>
<protein>
    <recommendedName>
        <fullName evidence="1">D-inositol 3-phosphate glycosyltransferase</fullName>
    </recommendedName>
</protein>
<comment type="caution">
    <text evidence="7">The sequence shown here is derived from an EMBL/GenBank/DDBJ whole genome shotgun (WGS) entry which is preliminary data.</text>
</comment>
<keyword evidence="3 7" id="KW-0808">Transferase</keyword>
<organism evidence="7 8">
    <name type="scientific">Streptomyces smaragdinus</name>
    <dbReference type="NCBI Taxonomy" id="2585196"/>
    <lineage>
        <taxon>Bacteria</taxon>
        <taxon>Bacillati</taxon>
        <taxon>Actinomycetota</taxon>
        <taxon>Actinomycetes</taxon>
        <taxon>Kitasatosporales</taxon>
        <taxon>Streptomycetaceae</taxon>
        <taxon>Streptomyces</taxon>
    </lineage>
</organism>
<sequence length="407" mass="44988">MRISFLLHYGYGIGGTIRTVFTLARMLAEQHEVEIVSVFRHRDEPVFDLPPGVTLRPLLDLRAGGADHGHPDLDRPSRLFPRGESRRGQYSALTDRRIAGWLRGADTDAVIGTRPGLNVHIARDARPGVVRVAQEHATFLSHPWPLKLALSAHYPLMDAVVTVTEADAAVYARRLRLPGVWLGAIPNAVPAPQLPPADGSSRIVIAAGRLAWVKRYDRMLRVFERVVRVRPDWQLRLYGDGPWRDRLHVQIEKLGLYNHVHLMGAAHPLDAEWVKGSVSLSTAQLESFGLSIAESMRCGLPVVAADCPYGPGEIITDGEDGLLARNGDLDGLAARLLRLVEDDDLRVRMGRRAVENVARFDPERIAGRYDALLTGLRARRHGRLVGPALGGVYAATMAGRRLRAWTP</sequence>
<evidence type="ECO:0000259" key="5">
    <source>
        <dbReference type="Pfam" id="PF00534"/>
    </source>
</evidence>
<dbReference type="Pfam" id="PF13439">
    <property type="entry name" value="Glyco_transf_4"/>
    <property type="match status" value="1"/>
</dbReference>
<feature type="region of interest" description="Disordered" evidence="4">
    <location>
        <begin position="66"/>
        <end position="85"/>
    </location>
</feature>
<dbReference type="SUPFAM" id="SSF53756">
    <property type="entry name" value="UDP-Glycosyltransferase/glycogen phosphorylase"/>
    <property type="match status" value="1"/>
</dbReference>
<dbReference type="RefSeq" id="WP_323378012.1">
    <property type="nucleotide sequence ID" value="NZ_WEGJ01000011.1"/>
</dbReference>
<keyword evidence="8" id="KW-1185">Reference proteome</keyword>
<gene>
    <name evidence="7" type="primary">gtf1_1</name>
    <name evidence="7" type="ORF">SRB5_33100</name>
</gene>
<dbReference type="Proteomes" id="UP000466345">
    <property type="component" value="Unassembled WGS sequence"/>
</dbReference>
<dbReference type="GO" id="GO:0016757">
    <property type="term" value="F:glycosyltransferase activity"/>
    <property type="evidence" value="ECO:0007669"/>
    <property type="project" value="UniProtKB-KW"/>
</dbReference>
<evidence type="ECO:0000259" key="6">
    <source>
        <dbReference type="Pfam" id="PF13439"/>
    </source>
</evidence>
<dbReference type="EMBL" id="WEGJ01000011">
    <property type="protein sequence ID" value="MQY13167.1"/>
    <property type="molecule type" value="Genomic_DNA"/>
</dbReference>
<accession>A0A7K0CI70</accession>
<dbReference type="PANTHER" id="PTHR12526:SF627">
    <property type="entry name" value="D-RHAMNOSYLTRANSFERASE WBPZ"/>
    <property type="match status" value="1"/>
</dbReference>
<evidence type="ECO:0000256" key="1">
    <source>
        <dbReference type="ARBA" id="ARBA00021292"/>
    </source>
</evidence>
<proteinExistence type="predicted"/>
<evidence type="ECO:0000313" key="8">
    <source>
        <dbReference type="Proteomes" id="UP000466345"/>
    </source>
</evidence>
<dbReference type="InterPro" id="IPR001296">
    <property type="entry name" value="Glyco_trans_1"/>
</dbReference>
<dbReference type="PANTHER" id="PTHR12526">
    <property type="entry name" value="GLYCOSYLTRANSFERASE"/>
    <property type="match status" value="1"/>
</dbReference>
<reference evidence="7 8" key="1">
    <citation type="submission" date="2019-10" db="EMBL/GenBank/DDBJ databases">
        <title>Streptomyces smaragdinus sp. nov. and Streptomyces fabii sp. nov., isolated from the gut of fungus growing-termite Macrotermes natalensis.</title>
        <authorList>
            <person name="Schwitalla J."/>
            <person name="Benndorf R."/>
            <person name="Martin K."/>
            <person name="De Beer W."/>
            <person name="Kaster A.-K."/>
            <person name="Vollmers J."/>
            <person name="Poulsen M."/>
            <person name="Beemelmanns C."/>
        </authorList>
    </citation>
    <scope>NUCLEOTIDE SEQUENCE [LARGE SCALE GENOMIC DNA]</scope>
    <source>
        <strain evidence="7 8">RB5</strain>
    </source>
</reference>
<dbReference type="Gene3D" id="3.40.50.2000">
    <property type="entry name" value="Glycogen Phosphorylase B"/>
    <property type="match status" value="2"/>
</dbReference>
<evidence type="ECO:0000256" key="3">
    <source>
        <dbReference type="ARBA" id="ARBA00022679"/>
    </source>
</evidence>
<evidence type="ECO:0000256" key="2">
    <source>
        <dbReference type="ARBA" id="ARBA00022676"/>
    </source>
</evidence>
<evidence type="ECO:0000313" key="7">
    <source>
        <dbReference type="EMBL" id="MQY13167.1"/>
    </source>
</evidence>